<reference evidence="2" key="1">
    <citation type="submission" date="2020-05" db="EMBL/GenBank/DDBJ databases">
        <title>WGS assembly of Panicum virgatum.</title>
        <authorList>
            <person name="Lovell J.T."/>
            <person name="Jenkins J."/>
            <person name="Shu S."/>
            <person name="Juenger T.E."/>
            <person name="Schmutz J."/>
        </authorList>
    </citation>
    <scope>NUCLEOTIDE SEQUENCE</scope>
    <source>
        <strain evidence="2">AP13</strain>
    </source>
</reference>
<dbReference type="Proteomes" id="UP000823388">
    <property type="component" value="Chromosome 1N"/>
</dbReference>
<protein>
    <submittedName>
        <fullName evidence="2">Uncharacterized protein</fullName>
    </submittedName>
</protein>
<sequence>MSPSCQILAKHLLLLWFESNEFVSREEQVGFPTIPLPSSVKAERPKTQRASRQQPRQFPNPYGLPAAGVAQTPRRPASDLSRGRRTILAARRLDSRLACGGGSVFGLPEWAAAAAGAM</sequence>
<keyword evidence="3" id="KW-1185">Reference proteome</keyword>
<evidence type="ECO:0000313" key="2">
    <source>
        <dbReference type="EMBL" id="KAG2649404.1"/>
    </source>
</evidence>
<gene>
    <name evidence="2" type="ORF">PVAP13_1NG108444</name>
</gene>
<name>A0A8T0WW99_PANVG</name>
<accession>A0A8T0WW99</accession>
<proteinExistence type="predicted"/>
<dbReference type="AlphaFoldDB" id="A0A8T0WW99"/>
<comment type="caution">
    <text evidence="2">The sequence shown here is derived from an EMBL/GenBank/DDBJ whole genome shotgun (WGS) entry which is preliminary data.</text>
</comment>
<dbReference type="EMBL" id="CM029038">
    <property type="protein sequence ID" value="KAG2649404.1"/>
    <property type="molecule type" value="Genomic_DNA"/>
</dbReference>
<feature type="compositionally biased region" description="Polar residues" evidence="1">
    <location>
        <begin position="48"/>
        <end position="57"/>
    </location>
</feature>
<feature type="region of interest" description="Disordered" evidence="1">
    <location>
        <begin position="34"/>
        <end position="83"/>
    </location>
</feature>
<evidence type="ECO:0000313" key="3">
    <source>
        <dbReference type="Proteomes" id="UP000823388"/>
    </source>
</evidence>
<evidence type="ECO:0000256" key="1">
    <source>
        <dbReference type="SAM" id="MobiDB-lite"/>
    </source>
</evidence>
<organism evidence="2 3">
    <name type="scientific">Panicum virgatum</name>
    <name type="common">Blackwell switchgrass</name>
    <dbReference type="NCBI Taxonomy" id="38727"/>
    <lineage>
        <taxon>Eukaryota</taxon>
        <taxon>Viridiplantae</taxon>
        <taxon>Streptophyta</taxon>
        <taxon>Embryophyta</taxon>
        <taxon>Tracheophyta</taxon>
        <taxon>Spermatophyta</taxon>
        <taxon>Magnoliopsida</taxon>
        <taxon>Liliopsida</taxon>
        <taxon>Poales</taxon>
        <taxon>Poaceae</taxon>
        <taxon>PACMAD clade</taxon>
        <taxon>Panicoideae</taxon>
        <taxon>Panicodae</taxon>
        <taxon>Paniceae</taxon>
        <taxon>Panicinae</taxon>
        <taxon>Panicum</taxon>
        <taxon>Panicum sect. Hiantes</taxon>
    </lineage>
</organism>